<dbReference type="AlphaFoldDB" id="A0A7M7JPN9"/>
<evidence type="ECO:0000256" key="3">
    <source>
        <dbReference type="SAM" id="Phobius"/>
    </source>
</evidence>
<reference evidence="7" key="1">
    <citation type="submission" date="2021-01" db="UniProtKB">
        <authorList>
            <consortium name="EnsemblMetazoa"/>
        </authorList>
    </citation>
    <scope>IDENTIFICATION</scope>
</reference>
<feature type="domain" description="Fibronectin type-III" evidence="6">
    <location>
        <begin position="412"/>
        <end position="510"/>
    </location>
</feature>
<dbReference type="PANTHER" id="PTHR13817:SF102">
    <property type="entry name" value="DOWN SYNDROME CELL ADHESION MOLECULE-LIKE PROTEIN DSCAM2"/>
    <property type="match status" value="1"/>
</dbReference>
<feature type="signal peptide" evidence="4">
    <location>
        <begin position="1"/>
        <end position="22"/>
    </location>
</feature>
<dbReference type="InterPro" id="IPR013098">
    <property type="entry name" value="Ig_I-set"/>
</dbReference>
<dbReference type="Pfam" id="PF00041">
    <property type="entry name" value="fn3"/>
    <property type="match status" value="3"/>
</dbReference>
<evidence type="ECO:0000313" key="7">
    <source>
        <dbReference type="EnsemblMetazoa" id="XP_022655332"/>
    </source>
</evidence>
<evidence type="ECO:0000259" key="5">
    <source>
        <dbReference type="PROSITE" id="PS50835"/>
    </source>
</evidence>
<proteinExistence type="predicted"/>
<keyword evidence="4" id="KW-0732">Signal</keyword>
<dbReference type="SUPFAM" id="SSF49265">
    <property type="entry name" value="Fibronectin type III"/>
    <property type="match status" value="2"/>
</dbReference>
<keyword evidence="1" id="KW-0677">Repeat</keyword>
<dbReference type="SMART" id="SM00408">
    <property type="entry name" value="IGc2"/>
    <property type="match status" value="3"/>
</dbReference>
<evidence type="ECO:0000256" key="4">
    <source>
        <dbReference type="SAM" id="SignalP"/>
    </source>
</evidence>
<evidence type="ECO:0000259" key="6">
    <source>
        <dbReference type="PROSITE" id="PS50853"/>
    </source>
</evidence>
<dbReference type="FunFam" id="2.60.40.10:FF:000028">
    <property type="entry name" value="Neuronal cell adhesion molecule"/>
    <property type="match status" value="1"/>
</dbReference>
<feature type="domain" description="Fibronectin type-III" evidence="6">
    <location>
        <begin position="513"/>
        <end position="606"/>
    </location>
</feature>
<name>A0A7M7JPN9_VARDE</name>
<organism evidence="7 8">
    <name type="scientific">Varroa destructor</name>
    <name type="common">Honeybee mite</name>
    <dbReference type="NCBI Taxonomy" id="109461"/>
    <lineage>
        <taxon>Eukaryota</taxon>
        <taxon>Metazoa</taxon>
        <taxon>Ecdysozoa</taxon>
        <taxon>Arthropoda</taxon>
        <taxon>Chelicerata</taxon>
        <taxon>Arachnida</taxon>
        <taxon>Acari</taxon>
        <taxon>Parasitiformes</taxon>
        <taxon>Mesostigmata</taxon>
        <taxon>Gamasina</taxon>
        <taxon>Dermanyssoidea</taxon>
        <taxon>Varroidae</taxon>
        <taxon>Varroa</taxon>
    </lineage>
</organism>
<feature type="domain" description="Ig-like" evidence="5">
    <location>
        <begin position="121"/>
        <end position="207"/>
    </location>
</feature>
<dbReference type="RefSeq" id="XP_022655332.1">
    <property type="nucleotide sequence ID" value="XM_022799597.1"/>
</dbReference>
<dbReference type="EnsemblMetazoa" id="XM_022799597">
    <property type="protein sequence ID" value="XP_022655332"/>
    <property type="gene ID" value="LOC111247969"/>
</dbReference>
<dbReference type="InterPro" id="IPR003961">
    <property type="entry name" value="FN3_dom"/>
</dbReference>
<dbReference type="InterPro" id="IPR050964">
    <property type="entry name" value="Striated_Muscle_Regulatory"/>
</dbReference>
<feature type="region of interest" description="Disordered" evidence="2">
    <location>
        <begin position="721"/>
        <end position="760"/>
    </location>
</feature>
<dbReference type="GO" id="GO:0045202">
    <property type="term" value="C:synapse"/>
    <property type="evidence" value="ECO:0007669"/>
    <property type="project" value="TreeGrafter"/>
</dbReference>
<evidence type="ECO:0000256" key="1">
    <source>
        <dbReference type="ARBA" id="ARBA00022737"/>
    </source>
</evidence>
<feature type="domain" description="Ig-like" evidence="5">
    <location>
        <begin position="26"/>
        <end position="116"/>
    </location>
</feature>
<dbReference type="SUPFAM" id="SSF48726">
    <property type="entry name" value="Immunoglobulin"/>
    <property type="match status" value="3"/>
</dbReference>
<dbReference type="Pfam" id="PF07679">
    <property type="entry name" value="I-set"/>
    <property type="match status" value="3"/>
</dbReference>
<dbReference type="GO" id="GO:0009653">
    <property type="term" value="P:anatomical structure morphogenesis"/>
    <property type="evidence" value="ECO:0007669"/>
    <property type="project" value="UniProtKB-ARBA"/>
</dbReference>
<keyword evidence="8" id="KW-1185">Reference proteome</keyword>
<dbReference type="InterPro" id="IPR003598">
    <property type="entry name" value="Ig_sub2"/>
</dbReference>
<dbReference type="CDD" id="cd00063">
    <property type="entry name" value="FN3"/>
    <property type="match status" value="3"/>
</dbReference>
<dbReference type="GeneID" id="111247969"/>
<sequence>MTRSVSLLVIFYLCAICSTCYASEMPHIGPIKVSDDLVEGQRLIILCAVLRGTPPISFSWRKGSSPLSTSNDVKIIHLDDFQEQLQILSLGSNHVANYTCQAKNAFGSDHMSVQVNMKYKPRWITANHSEEVHGVADKGIHIDCRAIGHPTPVVTIQKDKRPVDPSSRLRIIDGFLEISDLKTEDKGDYICEASNVIGQLTKTVKVHFNVPARFKEKTAVVTSRRSETTRLKCYALGDHPISIVWSKGNVKLDKRTSSRYQIVESITTDGMNSELLIRETDRTDSALYSCNTENKFGSDERKVKLIVKDVPGPPQDVKVRDIWSRSVSVHWTPSYDGNSPITKHIVQYWKEHGVSYRLQEMVIPWAQQVTLVRDLQPGTQYVLSVTAENNMGKSEPSRTVTFTTNEEEPEAPPLDVNAITQGPTTVLVSWKAPQKDAWNGDIEGYYIGFKPKNSDGSASYRRVDQTNNITHEFILQGLNKGTEYEITVKAYNRAGTGPTSPERLVMTRPGEDSPDIPRLFVDAVTAESIKVHWQLRTGGLKFNYTVHHRQADGGAWLESIIVNATSNSFTLEGLRSGTTYEIFLTASNGILRGDPSQILKVQTLRSPDMLVEMFETDGELPLYFNMYLIVPAAALALAIIVIVVSSYICCRQMKNVQQPLPQQELALYGTVMPQRCVDAAGNEFTLAYGTVQTQSDSAAVQLQAQAAQMQATTAATLVQTTGNTNNTGTWSRKEAPKNRPLPIPTEVTDKATGHFYDSAQ</sequence>
<dbReference type="Proteomes" id="UP000594260">
    <property type="component" value="Unplaced"/>
</dbReference>
<dbReference type="GO" id="GO:0007156">
    <property type="term" value="P:homophilic cell adhesion via plasma membrane adhesion molecules"/>
    <property type="evidence" value="ECO:0007669"/>
    <property type="project" value="TreeGrafter"/>
</dbReference>
<accession>A0A7M7JPN9</accession>
<dbReference type="Gene3D" id="2.60.40.10">
    <property type="entry name" value="Immunoglobulins"/>
    <property type="match status" value="6"/>
</dbReference>
<dbReference type="InterPro" id="IPR003599">
    <property type="entry name" value="Ig_sub"/>
</dbReference>
<evidence type="ECO:0000313" key="8">
    <source>
        <dbReference type="Proteomes" id="UP000594260"/>
    </source>
</evidence>
<dbReference type="PANTHER" id="PTHR13817">
    <property type="entry name" value="TITIN"/>
    <property type="match status" value="1"/>
</dbReference>
<dbReference type="InterPro" id="IPR007110">
    <property type="entry name" value="Ig-like_dom"/>
</dbReference>
<keyword evidence="3" id="KW-0472">Membrane</keyword>
<dbReference type="GO" id="GO:0007416">
    <property type="term" value="P:synapse assembly"/>
    <property type="evidence" value="ECO:0007669"/>
    <property type="project" value="TreeGrafter"/>
</dbReference>
<dbReference type="FunFam" id="2.60.40.10:FF:000719">
    <property type="entry name" value="nephrin isoform X1"/>
    <property type="match status" value="1"/>
</dbReference>
<feature type="domain" description="Fibronectin type-III" evidence="6">
    <location>
        <begin position="313"/>
        <end position="407"/>
    </location>
</feature>
<dbReference type="SMART" id="SM00060">
    <property type="entry name" value="FN3"/>
    <property type="match status" value="3"/>
</dbReference>
<keyword evidence="3" id="KW-1133">Transmembrane helix</keyword>
<dbReference type="InterPro" id="IPR013783">
    <property type="entry name" value="Ig-like_fold"/>
</dbReference>
<dbReference type="InterPro" id="IPR036179">
    <property type="entry name" value="Ig-like_dom_sf"/>
</dbReference>
<protein>
    <submittedName>
        <fullName evidence="7">Uncharacterized protein</fullName>
    </submittedName>
</protein>
<dbReference type="GO" id="GO:0030154">
    <property type="term" value="P:cell differentiation"/>
    <property type="evidence" value="ECO:0007669"/>
    <property type="project" value="UniProtKB-ARBA"/>
</dbReference>
<dbReference type="PROSITE" id="PS50853">
    <property type="entry name" value="FN3"/>
    <property type="match status" value="3"/>
</dbReference>
<evidence type="ECO:0000256" key="2">
    <source>
        <dbReference type="SAM" id="MobiDB-lite"/>
    </source>
</evidence>
<keyword evidence="3" id="KW-0812">Transmembrane</keyword>
<dbReference type="SMART" id="SM00409">
    <property type="entry name" value="IG"/>
    <property type="match status" value="3"/>
</dbReference>
<feature type="chain" id="PRO_5029857712" evidence="4">
    <location>
        <begin position="23"/>
        <end position="760"/>
    </location>
</feature>
<dbReference type="PROSITE" id="PS50835">
    <property type="entry name" value="IG_LIKE"/>
    <property type="match status" value="3"/>
</dbReference>
<feature type="transmembrane region" description="Helical" evidence="3">
    <location>
        <begin position="626"/>
        <end position="650"/>
    </location>
</feature>
<feature type="domain" description="Ig-like" evidence="5">
    <location>
        <begin position="211"/>
        <end position="304"/>
    </location>
</feature>
<dbReference type="InterPro" id="IPR036116">
    <property type="entry name" value="FN3_sf"/>
</dbReference>